<evidence type="ECO:0000313" key="4">
    <source>
        <dbReference type="Proteomes" id="UP000236047"/>
    </source>
</evidence>
<dbReference type="InterPro" id="IPR009001">
    <property type="entry name" value="Transl_elong_EF1A/Init_IF2_C"/>
</dbReference>
<evidence type="ECO:0000256" key="1">
    <source>
        <dbReference type="ARBA" id="ARBA00022741"/>
    </source>
</evidence>
<accession>A0A2N8PEG6</accession>
<organism evidence="3 4">
    <name type="scientific">Streptomyces noursei</name>
    <name type="common">Streptomyces albulus</name>
    <dbReference type="NCBI Taxonomy" id="1971"/>
    <lineage>
        <taxon>Bacteria</taxon>
        <taxon>Bacillati</taxon>
        <taxon>Actinomycetota</taxon>
        <taxon>Actinomycetes</taxon>
        <taxon>Kitasatosporales</taxon>
        <taxon>Streptomycetaceae</taxon>
        <taxon>Streptomyces</taxon>
    </lineage>
</organism>
<keyword evidence="4" id="KW-1185">Reference proteome</keyword>
<evidence type="ECO:0000256" key="2">
    <source>
        <dbReference type="ARBA" id="ARBA00023134"/>
    </source>
</evidence>
<comment type="caution">
    <text evidence="3">The sequence shown here is derived from an EMBL/GenBank/DDBJ whole genome shotgun (WGS) entry which is preliminary data.</text>
</comment>
<dbReference type="EMBL" id="LJSN01000003">
    <property type="protein sequence ID" value="PNE39411.1"/>
    <property type="molecule type" value="Genomic_DNA"/>
</dbReference>
<evidence type="ECO:0000313" key="3">
    <source>
        <dbReference type="EMBL" id="PNE39411.1"/>
    </source>
</evidence>
<keyword evidence="1" id="KW-0547">Nucleotide-binding</keyword>
<dbReference type="SUPFAM" id="SSF50465">
    <property type="entry name" value="EF-Tu/eEF-1alpha/eIF2-gamma C-terminal domain"/>
    <property type="match status" value="1"/>
</dbReference>
<protein>
    <submittedName>
        <fullName evidence="3">Uncharacterized protein</fullName>
    </submittedName>
</protein>
<dbReference type="RefSeq" id="WP_258018017.1">
    <property type="nucleotide sequence ID" value="NZ_LJSN01000003.1"/>
</dbReference>
<dbReference type="AlphaFoldDB" id="A0A2N8PEG6"/>
<proteinExistence type="predicted"/>
<reference evidence="4" key="1">
    <citation type="submission" date="2015-09" db="EMBL/GenBank/DDBJ databases">
        <authorList>
            <person name="Graham D.E."/>
            <person name="Mahan K.M."/>
            <person name="Klingeman D.M."/>
            <person name="Fida T."/>
            <person name="Giannone R.J."/>
            <person name="Hettich R.L."/>
            <person name="Parry R.J."/>
            <person name="Spain J.C."/>
        </authorList>
    </citation>
    <scope>NUCLEOTIDE SEQUENCE [LARGE SCALE GENOMIC DNA]</scope>
    <source>
        <strain evidence="4">JCM 4701</strain>
    </source>
</reference>
<name>A0A2N8PEG6_STRNR</name>
<dbReference type="GO" id="GO:0005525">
    <property type="term" value="F:GTP binding"/>
    <property type="evidence" value="ECO:0007669"/>
    <property type="project" value="UniProtKB-KW"/>
</dbReference>
<gene>
    <name evidence="3" type="ORF">AOB60_21530</name>
</gene>
<dbReference type="Gene3D" id="2.40.30.10">
    <property type="entry name" value="Translation factors"/>
    <property type="match status" value="1"/>
</dbReference>
<keyword evidence="2" id="KW-0342">GTP-binding</keyword>
<sequence length="194" mass="21588">MDDAFTLLRQVAELLPGDAAAECGMTVEDARDAIELQEWEMALDLLIEIAEVHPVSLALWDTLAEAARQMMLDRSRRRCEWHGWEVRHGTVRAKLTLLGADEGGRRSAFSGDGQLRPLWDIGGRAADGQREVRIARLWVECVQELGPGETADVRLAPLSPEQWRHLKPGDVITMHEGRPAVGTATVIEVRPPRT</sequence>
<dbReference type="Proteomes" id="UP000236047">
    <property type="component" value="Unassembled WGS sequence"/>
</dbReference>